<evidence type="ECO:0000313" key="5">
    <source>
        <dbReference type="Proteomes" id="UP000593577"/>
    </source>
</evidence>
<evidence type="ECO:0000259" key="3">
    <source>
        <dbReference type="Pfam" id="PF24924"/>
    </source>
</evidence>
<accession>A0A7J8WXA9</accession>
<dbReference type="PANTHER" id="PTHR48200">
    <property type="entry name" value="PROTEIN, PUTATIVE-RELATED"/>
    <property type="match status" value="1"/>
</dbReference>
<protein>
    <recommendedName>
        <fullName evidence="3">DUF7745 domain-containing protein</fullName>
    </recommendedName>
</protein>
<keyword evidence="2" id="KW-0472">Membrane</keyword>
<dbReference type="EMBL" id="JABFAA010000004">
    <property type="protein sequence ID" value="MBA0679671.1"/>
    <property type="molecule type" value="Genomic_DNA"/>
</dbReference>
<name>A0A7J8WXA9_GOSAI</name>
<feature type="coiled-coil region" evidence="1">
    <location>
        <begin position="181"/>
        <end position="243"/>
    </location>
</feature>
<dbReference type="InterPro" id="IPR056647">
    <property type="entry name" value="DUF7745"/>
</dbReference>
<keyword evidence="2" id="KW-0812">Transmembrane</keyword>
<proteinExistence type="predicted"/>
<evidence type="ECO:0000256" key="1">
    <source>
        <dbReference type="SAM" id="Coils"/>
    </source>
</evidence>
<dbReference type="Proteomes" id="UP000593577">
    <property type="component" value="Unassembled WGS sequence"/>
</dbReference>
<sequence length="268" mass="31384">MKKRVDVFALGIYGLVVLLKALGYIDEAVLDLFDRLDKRVTPVLAILAEAFRYLNACRRAEEKWIAILQNRQEEDVEWRALWMIPNEIICRCGDFDWVPLLGIWGAIGYASLLGLRQYKLKQFVLATRGLAQCEFSYKGDNYKKKWWGKRVNDNISMPSQGNTRPIEDHLQVIPSELKIIKRDFEKKNSELGKKIEQLKEENMRLGLDIDIHKLEAKKLWKGKNKVEEDLNSLKTNYKKLRMSIRTVSLGKTSEQWRQEIKEEKIKVD</sequence>
<dbReference type="PANTHER" id="PTHR48200:SF1">
    <property type="entry name" value="AMINOTRANSFERASE-LIKE PLANT MOBILE DOMAIN-CONTAINING PROTEIN"/>
    <property type="match status" value="1"/>
</dbReference>
<dbReference type="Pfam" id="PF24924">
    <property type="entry name" value="DUF7745"/>
    <property type="match status" value="1"/>
</dbReference>
<organism evidence="4 5">
    <name type="scientific">Gossypium aridum</name>
    <name type="common">American cotton</name>
    <name type="synonym">Erioxylum aridum</name>
    <dbReference type="NCBI Taxonomy" id="34290"/>
    <lineage>
        <taxon>Eukaryota</taxon>
        <taxon>Viridiplantae</taxon>
        <taxon>Streptophyta</taxon>
        <taxon>Embryophyta</taxon>
        <taxon>Tracheophyta</taxon>
        <taxon>Spermatophyta</taxon>
        <taxon>Magnoliopsida</taxon>
        <taxon>eudicotyledons</taxon>
        <taxon>Gunneridae</taxon>
        <taxon>Pentapetalae</taxon>
        <taxon>rosids</taxon>
        <taxon>malvids</taxon>
        <taxon>Malvales</taxon>
        <taxon>Malvaceae</taxon>
        <taxon>Malvoideae</taxon>
        <taxon>Gossypium</taxon>
    </lineage>
</organism>
<evidence type="ECO:0000256" key="2">
    <source>
        <dbReference type="SAM" id="Phobius"/>
    </source>
</evidence>
<keyword evidence="1" id="KW-0175">Coiled coil</keyword>
<evidence type="ECO:0000313" key="4">
    <source>
        <dbReference type="EMBL" id="MBA0679671.1"/>
    </source>
</evidence>
<comment type="caution">
    <text evidence="4">The sequence shown here is derived from an EMBL/GenBank/DDBJ whole genome shotgun (WGS) entry which is preliminary data.</text>
</comment>
<keyword evidence="5" id="KW-1185">Reference proteome</keyword>
<dbReference type="AlphaFoldDB" id="A0A7J8WXA9"/>
<reference evidence="4 5" key="1">
    <citation type="journal article" date="2019" name="Genome Biol. Evol.">
        <title>Insights into the evolution of the New World diploid cottons (Gossypium, subgenus Houzingenia) based on genome sequencing.</title>
        <authorList>
            <person name="Grover C.E."/>
            <person name="Arick M.A. 2nd"/>
            <person name="Thrash A."/>
            <person name="Conover J.L."/>
            <person name="Sanders W.S."/>
            <person name="Peterson D.G."/>
            <person name="Frelichowski J.E."/>
            <person name="Scheffler J.A."/>
            <person name="Scheffler B.E."/>
            <person name="Wendel J.F."/>
        </authorList>
    </citation>
    <scope>NUCLEOTIDE SEQUENCE [LARGE SCALE GENOMIC DNA]</scope>
    <source>
        <strain evidence="4">185</strain>
        <tissue evidence="4">Leaf</tissue>
    </source>
</reference>
<feature type="transmembrane region" description="Helical" evidence="2">
    <location>
        <begin position="7"/>
        <end position="25"/>
    </location>
</feature>
<gene>
    <name evidence="4" type="ORF">Goari_011428</name>
</gene>
<keyword evidence="2" id="KW-1133">Transmembrane helix</keyword>
<feature type="domain" description="DUF7745" evidence="3">
    <location>
        <begin position="61"/>
        <end position="118"/>
    </location>
</feature>